<keyword evidence="5" id="KW-0812">Transmembrane</keyword>
<feature type="transmembrane region" description="Helical" evidence="5">
    <location>
        <begin position="299"/>
        <end position="316"/>
    </location>
</feature>
<comment type="caution">
    <text evidence="7">The sequence shown here is derived from an EMBL/GenBank/DDBJ whole genome shotgun (WGS) entry which is preliminary data.</text>
</comment>
<reference evidence="7 8" key="1">
    <citation type="submission" date="2019-03" db="EMBL/GenBank/DDBJ databases">
        <title>Genomic Encyclopedia of Type Strains, Phase IV (KMG-IV): sequencing the most valuable type-strain genomes for metagenomic binning, comparative biology and taxonomic classification.</title>
        <authorList>
            <person name="Goeker M."/>
        </authorList>
    </citation>
    <scope>NUCLEOTIDE SEQUENCE [LARGE SCALE GENOMIC DNA]</scope>
    <source>
        <strain evidence="7 8">DSM 11901</strain>
    </source>
</reference>
<feature type="active site" description="Proton acceptor" evidence="4">
    <location>
        <position position="585"/>
    </location>
</feature>
<dbReference type="GO" id="GO:0006596">
    <property type="term" value="P:polyamine biosynthetic process"/>
    <property type="evidence" value="ECO:0007669"/>
    <property type="project" value="UniProtKB-UniRule"/>
</dbReference>
<feature type="transmembrane region" description="Helical" evidence="5">
    <location>
        <begin position="336"/>
        <end position="359"/>
    </location>
</feature>
<feature type="transmembrane region" description="Helical" evidence="5">
    <location>
        <begin position="260"/>
        <end position="279"/>
    </location>
</feature>
<evidence type="ECO:0000256" key="5">
    <source>
        <dbReference type="SAM" id="Phobius"/>
    </source>
</evidence>
<dbReference type="PANTHER" id="PTHR43317:SF1">
    <property type="entry name" value="THERMOSPERMINE SYNTHASE ACAULIS5"/>
    <property type="match status" value="1"/>
</dbReference>
<evidence type="ECO:0000313" key="8">
    <source>
        <dbReference type="Proteomes" id="UP000294593"/>
    </source>
</evidence>
<feature type="transmembrane region" description="Helical" evidence="5">
    <location>
        <begin position="41"/>
        <end position="62"/>
    </location>
</feature>
<keyword evidence="2 4" id="KW-0808">Transferase</keyword>
<feature type="transmembrane region" description="Helical" evidence="5">
    <location>
        <begin position="423"/>
        <end position="444"/>
    </location>
</feature>
<evidence type="ECO:0000256" key="3">
    <source>
        <dbReference type="ARBA" id="ARBA00023115"/>
    </source>
</evidence>
<gene>
    <name evidence="7" type="ORF">EV672_102160</name>
</gene>
<feature type="domain" description="PABS" evidence="6">
    <location>
        <begin position="424"/>
        <end position="663"/>
    </location>
</feature>
<dbReference type="RefSeq" id="WP_243738523.1">
    <property type="nucleotide sequence ID" value="NZ_SNXW01000002.1"/>
</dbReference>
<dbReference type="Pfam" id="PF01564">
    <property type="entry name" value="Spermine_synth"/>
    <property type="match status" value="1"/>
</dbReference>
<feature type="transmembrane region" description="Helical" evidence="5">
    <location>
        <begin position="235"/>
        <end position="254"/>
    </location>
</feature>
<accession>A0A4R6RHI4</accession>
<dbReference type="NCBIfam" id="NF037959">
    <property type="entry name" value="MFS_SpdSyn"/>
    <property type="match status" value="1"/>
</dbReference>
<feature type="transmembrane region" description="Helical" evidence="5">
    <location>
        <begin position="399"/>
        <end position="416"/>
    </location>
</feature>
<keyword evidence="3 4" id="KW-0620">Polyamine biosynthesis</keyword>
<dbReference type="GO" id="GO:0016740">
    <property type="term" value="F:transferase activity"/>
    <property type="evidence" value="ECO:0007669"/>
    <property type="project" value="UniProtKB-UniRule"/>
</dbReference>
<protein>
    <submittedName>
        <fullName evidence="7">Spermidine synthase</fullName>
    </submittedName>
</protein>
<dbReference type="CDD" id="cd02440">
    <property type="entry name" value="AdoMet_MTases"/>
    <property type="match status" value="1"/>
</dbReference>
<feature type="transmembrane region" description="Helical" evidence="5">
    <location>
        <begin position="151"/>
        <end position="173"/>
    </location>
</feature>
<keyword evidence="8" id="KW-1185">Reference proteome</keyword>
<evidence type="ECO:0000259" key="6">
    <source>
        <dbReference type="PROSITE" id="PS51006"/>
    </source>
</evidence>
<dbReference type="InterPro" id="IPR030374">
    <property type="entry name" value="PABS"/>
</dbReference>
<dbReference type="Gene3D" id="3.40.50.150">
    <property type="entry name" value="Vaccinia Virus protein VP39"/>
    <property type="match status" value="1"/>
</dbReference>
<dbReference type="Proteomes" id="UP000294593">
    <property type="component" value="Unassembled WGS sequence"/>
</dbReference>
<sequence length="870" mass="92185">MVETARHRAALLLMVASGFAGLGYQVVWTQQCALWLGHESASVLAVVAAFFGGIALGALWLGPRIERSERPVRWYAICEGAIALWGLALLVLMSPASDWLLVRMGAQPAPLWQWALAFCGTFLLLLPATVAMGATLPAMERVMSGAGARSIAAFYAANTSGAVLGVLGTAFWLVPQLGLAHTAAVCVALNLLCGLAALVVFPARSPVAADRADVPGAPIASGATAHPGRAMLWRLALTGLLGIGYEVLVVRVLSQVAEDTVYTFAMLLAVYLVGTALGAAAHARWRHRVSDAQALSDRLLSWLAMACLLGTASLWASESLQVWLRAAWGGGMGAAVAAEGVIALAAFGLPTFAMGALFSHLSACASAQGVGFGRSLGVNTLGAAAAAPLFGVLLTPVLGPKWVLVLIALGYLALTARRAWRTSWVWAPALTAIALAVWTPPLAFVDVPEGGNIVAYRDGIMAAVSVVEDADGVARLRINNRQQEGSSATLLVDGRQALLPLLLHPAPHKALFLGLGTGVTSGAAAEDPSLQVDTVELLPEVIDAAQHFWRVFDRAGPNPRQTILAADARRFVRATVRRYDVIVSDNFQPARSGSGALYTVEHFRAVKARLAPDGLFCQWLPLHQLDIATLRSIVQSFLIAYPKGVAVLVSNSLETPVVGLLGHPDEAQDAGRFDPTRLRQRLSANGFPRSPAAFGITDEFALLGNVIAGPEALRRFAADAPANTDDLPVVAYAAPRITYAPDTAPRDRLAVLMRSVSVAPAEVLAAQTDPAWARRMAAYWQARQRFIEVGQGVRPSGDVQDMLAQVREPLLSVLRLSPDFRPAYEPLVGMAAALARLDVDAARALLTELNRIQPAWPEAGQVLQRISAPH</sequence>
<evidence type="ECO:0000313" key="7">
    <source>
        <dbReference type="EMBL" id="TDP85810.1"/>
    </source>
</evidence>
<feature type="transmembrane region" description="Helical" evidence="5">
    <location>
        <begin position="74"/>
        <end position="94"/>
    </location>
</feature>
<evidence type="ECO:0000256" key="1">
    <source>
        <dbReference type="ARBA" id="ARBA00007867"/>
    </source>
</evidence>
<evidence type="ECO:0000256" key="4">
    <source>
        <dbReference type="PROSITE-ProRule" id="PRU00354"/>
    </source>
</evidence>
<keyword evidence="5" id="KW-1133">Transmembrane helix</keyword>
<feature type="transmembrane region" description="Helical" evidence="5">
    <location>
        <begin position="179"/>
        <end position="201"/>
    </location>
</feature>
<dbReference type="AlphaFoldDB" id="A0A4R6RHI4"/>
<dbReference type="SUPFAM" id="SSF53335">
    <property type="entry name" value="S-adenosyl-L-methionine-dependent methyltransferases"/>
    <property type="match status" value="1"/>
</dbReference>
<dbReference type="InterPro" id="IPR029063">
    <property type="entry name" value="SAM-dependent_MTases_sf"/>
</dbReference>
<dbReference type="PANTHER" id="PTHR43317">
    <property type="entry name" value="THERMOSPERMINE SYNTHASE ACAULIS5"/>
    <property type="match status" value="1"/>
</dbReference>
<dbReference type="PROSITE" id="PS51006">
    <property type="entry name" value="PABS_2"/>
    <property type="match status" value="1"/>
</dbReference>
<proteinExistence type="inferred from homology"/>
<name>A0A4R6RHI4_9BURK</name>
<evidence type="ECO:0000256" key="2">
    <source>
        <dbReference type="ARBA" id="ARBA00022679"/>
    </source>
</evidence>
<comment type="similarity">
    <text evidence="1">Belongs to the spermidine/spermine synthase family.</text>
</comment>
<feature type="transmembrane region" description="Helical" evidence="5">
    <location>
        <begin position="114"/>
        <end position="139"/>
    </location>
</feature>
<keyword evidence="5" id="KW-0472">Membrane</keyword>
<organism evidence="7 8">
    <name type="scientific">Aquabacterium commune</name>
    <dbReference type="NCBI Taxonomy" id="70586"/>
    <lineage>
        <taxon>Bacteria</taxon>
        <taxon>Pseudomonadati</taxon>
        <taxon>Pseudomonadota</taxon>
        <taxon>Betaproteobacteria</taxon>
        <taxon>Burkholderiales</taxon>
        <taxon>Aquabacterium</taxon>
    </lineage>
</organism>
<dbReference type="EMBL" id="SNXW01000002">
    <property type="protein sequence ID" value="TDP85810.1"/>
    <property type="molecule type" value="Genomic_DNA"/>
</dbReference>